<dbReference type="OrthoDB" id="419317at2759"/>
<dbReference type="InterPro" id="IPR036353">
    <property type="entry name" value="XPC-bd_sf"/>
</dbReference>
<feature type="compositionally biased region" description="Gly residues" evidence="6">
    <location>
        <begin position="234"/>
        <end position="244"/>
    </location>
</feature>
<dbReference type="Pfam" id="PF00240">
    <property type="entry name" value="ubiquitin"/>
    <property type="match status" value="1"/>
</dbReference>
<feature type="compositionally biased region" description="Low complexity" evidence="6">
    <location>
        <begin position="105"/>
        <end position="133"/>
    </location>
</feature>
<feature type="compositionally biased region" description="Polar residues" evidence="6">
    <location>
        <begin position="88"/>
        <end position="104"/>
    </location>
</feature>
<feature type="domain" description="UBA" evidence="7">
    <location>
        <begin position="135"/>
        <end position="175"/>
    </location>
</feature>
<dbReference type="InterPro" id="IPR015360">
    <property type="entry name" value="XPC-bd"/>
</dbReference>
<dbReference type="SUPFAM" id="SSF101238">
    <property type="entry name" value="XPC-binding domain"/>
    <property type="match status" value="1"/>
</dbReference>
<proteinExistence type="inferred from homology"/>
<dbReference type="InterPro" id="IPR029071">
    <property type="entry name" value="Ubiquitin-like_domsf"/>
</dbReference>
<dbReference type="GO" id="GO:0005654">
    <property type="term" value="C:nucleoplasm"/>
    <property type="evidence" value="ECO:0007669"/>
    <property type="project" value="TreeGrafter"/>
</dbReference>
<comment type="subcellular location">
    <subcellularLocation>
        <location evidence="5">Nucleus</location>
    </subcellularLocation>
    <subcellularLocation>
        <location evidence="5">Cytoplasm</location>
    </subcellularLocation>
</comment>
<feature type="region of interest" description="Disordered" evidence="6">
    <location>
        <begin position="66"/>
        <end position="134"/>
    </location>
</feature>
<evidence type="ECO:0000256" key="4">
    <source>
        <dbReference type="ARBA" id="ARBA00023242"/>
    </source>
</evidence>
<sequence>MQLTLKNFKQQKWTVEIEPSETVRIARGPQKLIFSGKVLKDDQTLESYNIKEKDFIICMISKPKTESGASSATEPSTPASKPPPVSTDAPSQADRSANASASEQTPTSTGATGPSTTTTTTTASSDPSSAFATGSARDVAINNMVEMGYERDQVEAAMRAAFNNPDRAVEYLLTGIPEHLQRQQQQPQQQQQQQQPSEGGEEQGGEEEELDENVNLFEAAAQSGQGQHRSAGGAESGGGGGGDLGDLSFLRNNPQFQQMRELIRQQPQMIEPIIQQLATANPQLAQLISSNPDAFINLLRGDEGEEGGDEDVPPGATRIEVTQEESDAIDRLVALGFERDIVIQAYFACDKNEELAANYLFEHGFDD</sequence>
<comment type="function">
    <text evidence="5">Multiubiquitin chain receptor involved in modulation of proteasomal degradation. Involved in nucleotide excision repair.</text>
</comment>
<dbReference type="PROSITE" id="PS50030">
    <property type="entry name" value="UBA"/>
    <property type="match status" value="2"/>
</dbReference>
<keyword evidence="5" id="KW-0963">Cytoplasm</keyword>
<dbReference type="Pfam" id="PF09280">
    <property type="entry name" value="XPC-binding"/>
    <property type="match status" value="1"/>
</dbReference>
<dbReference type="CDD" id="cd01805">
    <property type="entry name" value="Ubl_Rad23"/>
    <property type="match status" value="1"/>
</dbReference>
<dbReference type="InterPro" id="IPR015940">
    <property type="entry name" value="UBA"/>
</dbReference>
<dbReference type="PROSITE" id="PS50053">
    <property type="entry name" value="UBIQUITIN_2"/>
    <property type="match status" value="1"/>
</dbReference>
<dbReference type="GO" id="GO:0003684">
    <property type="term" value="F:damaged DNA binding"/>
    <property type="evidence" value="ECO:0007669"/>
    <property type="project" value="UniProtKB-UniRule"/>
</dbReference>
<organism evidence="9 10">
    <name type="scientific">Trichomonascus ciferrii</name>
    <dbReference type="NCBI Taxonomy" id="44093"/>
    <lineage>
        <taxon>Eukaryota</taxon>
        <taxon>Fungi</taxon>
        <taxon>Dikarya</taxon>
        <taxon>Ascomycota</taxon>
        <taxon>Saccharomycotina</taxon>
        <taxon>Dipodascomycetes</taxon>
        <taxon>Dipodascales</taxon>
        <taxon>Trichomonascaceae</taxon>
        <taxon>Trichomonascus</taxon>
        <taxon>Trichomonascus ciferrii complex</taxon>
    </lineage>
</organism>
<dbReference type="VEuPathDB" id="FungiDB:TRICI_002790"/>
<evidence type="ECO:0000256" key="5">
    <source>
        <dbReference type="RuleBase" id="RU367049"/>
    </source>
</evidence>
<keyword evidence="2 5" id="KW-0227">DNA damage</keyword>
<dbReference type="InterPro" id="IPR009060">
    <property type="entry name" value="UBA-like_sf"/>
</dbReference>
<gene>
    <name evidence="9" type="ORF">TRICI_002790</name>
</gene>
<dbReference type="GO" id="GO:0006289">
    <property type="term" value="P:nucleotide-excision repair"/>
    <property type="evidence" value="ECO:0007669"/>
    <property type="project" value="UniProtKB-UniRule"/>
</dbReference>
<evidence type="ECO:0000313" key="10">
    <source>
        <dbReference type="Proteomes" id="UP000761534"/>
    </source>
</evidence>
<dbReference type="Pfam" id="PF00627">
    <property type="entry name" value="UBA"/>
    <property type="match status" value="2"/>
</dbReference>
<dbReference type="Gene3D" id="1.10.8.10">
    <property type="entry name" value="DNA helicase RuvA subunit, C-terminal domain"/>
    <property type="match status" value="2"/>
</dbReference>
<feature type="domain" description="Ubiquitin-like" evidence="8">
    <location>
        <begin position="1"/>
        <end position="65"/>
    </location>
</feature>
<dbReference type="InterPro" id="IPR006636">
    <property type="entry name" value="STI1_HS-bd"/>
</dbReference>
<dbReference type="GO" id="GO:0043161">
    <property type="term" value="P:proteasome-mediated ubiquitin-dependent protein catabolic process"/>
    <property type="evidence" value="ECO:0007669"/>
    <property type="project" value="UniProtKB-UniRule"/>
</dbReference>
<dbReference type="InterPro" id="IPR000626">
    <property type="entry name" value="Ubiquitin-like_dom"/>
</dbReference>
<keyword evidence="1" id="KW-0677">Repeat</keyword>
<comment type="caution">
    <text evidence="9">The sequence shown here is derived from an EMBL/GenBank/DDBJ whole genome shotgun (WGS) entry which is preliminary data.</text>
</comment>
<dbReference type="SUPFAM" id="SSF46934">
    <property type="entry name" value="UBA-like"/>
    <property type="match status" value="2"/>
</dbReference>
<feature type="compositionally biased region" description="Low complexity" evidence="6">
    <location>
        <begin position="69"/>
        <end position="79"/>
    </location>
</feature>
<dbReference type="EMBL" id="SWFS01000189">
    <property type="protein sequence ID" value="KAA8914954.1"/>
    <property type="molecule type" value="Genomic_DNA"/>
</dbReference>
<protein>
    <recommendedName>
        <fullName evidence="5">UV excision repair protein RAD23</fullName>
    </recommendedName>
</protein>
<evidence type="ECO:0000259" key="7">
    <source>
        <dbReference type="PROSITE" id="PS50030"/>
    </source>
</evidence>
<dbReference type="PANTHER" id="PTHR10621:SF0">
    <property type="entry name" value="UV EXCISION REPAIR PROTEIN RAD23"/>
    <property type="match status" value="1"/>
</dbReference>
<evidence type="ECO:0000313" key="9">
    <source>
        <dbReference type="EMBL" id="KAA8914954.1"/>
    </source>
</evidence>
<dbReference type="GO" id="GO:0005829">
    <property type="term" value="C:cytosol"/>
    <property type="evidence" value="ECO:0007669"/>
    <property type="project" value="TreeGrafter"/>
</dbReference>
<feature type="domain" description="UBA" evidence="7">
    <location>
        <begin position="322"/>
        <end position="363"/>
    </location>
</feature>
<dbReference type="SUPFAM" id="SSF54236">
    <property type="entry name" value="Ubiquitin-like"/>
    <property type="match status" value="1"/>
</dbReference>
<dbReference type="AlphaFoldDB" id="A0A642V6X3"/>
<evidence type="ECO:0000256" key="6">
    <source>
        <dbReference type="SAM" id="MobiDB-lite"/>
    </source>
</evidence>
<dbReference type="SMART" id="SM00165">
    <property type="entry name" value="UBA"/>
    <property type="match status" value="2"/>
</dbReference>
<keyword evidence="10" id="KW-1185">Reference proteome</keyword>
<dbReference type="Gene3D" id="1.10.10.540">
    <property type="entry name" value="XPC-binding domain"/>
    <property type="match status" value="1"/>
</dbReference>
<dbReference type="PANTHER" id="PTHR10621">
    <property type="entry name" value="UV EXCISION REPAIR PROTEIN RAD23"/>
    <property type="match status" value="1"/>
</dbReference>
<dbReference type="Gene3D" id="3.10.20.90">
    <property type="entry name" value="Phosphatidylinositol 3-kinase Catalytic Subunit, Chain A, domain 1"/>
    <property type="match status" value="1"/>
</dbReference>
<accession>A0A642V6X3</accession>
<dbReference type="FunFam" id="1.10.8.10:FF:000003">
    <property type="entry name" value="UV excision repair protein RAD23 homolog"/>
    <property type="match status" value="1"/>
</dbReference>
<dbReference type="GO" id="GO:0031593">
    <property type="term" value="F:polyubiquitin modification-dependent protein binding"/>
    <property type="evidence" value="ECO:0007669"/>
    <property type="project" value="UniProtKB-UniRule"/>
</dbReference>
<keyword evidence="3 5" id="KW-0234">DNA repair</keyword>
<feature type="compositionally biased region" description="Low complexity" evidence="6">
    <location>
        <begin position="183"/>
        <end position="198"/>
    </location>
</feature>
<feature type="region of interest" description="Disordered" evidence="6">
    <location>
        <begin position="180"/>
        <end position="249"/>
    </location>
</feature>
<evidence type="ECO:0000256" key="3">
    <source>
        <dbReference type="ARBA" id="ARBA00023204"/>
    </source>
</evidence>
<dbReference type="Proteomes" id="UP000761534">
    <property type="component" value="Unassembled WGS sequence"/>
</dbReference>
<feature type="compositionally biased region" description="Acidic residues" evidence="6">
    <location>
        <begin position="199"/>
        <end position="212"/>
    </location>
</feature>
<dbReference type="InterPro" id="IPR004806">
    <property type="entry name" value="Rad23"/>
</dbReference>
<comment type="similarity">
    <text evidence="5">Belongs to the RAD23 family.</text>
</comment>
<dbReference type="SMART" id="SM00213">
    <property type="entry name" value="UBQ"/>
    <property type="match status" value="1"/>
</dbReference>
<dbReference type="NCBIfam" id="TIGR00601">
    <property type="entry name" value="rad23"/>
    <property type="match status" value="1"/>
</dbReference>
<evidence type="ECO:0000256" key="2">
    <source>
        <dbReference type="ARBA" id="ARBA00022763"/>
    </source>
</evidence>
<dbReference type="PRINTS" id="PR01839">
    <property type="entry name" value="RAD23PROTEIN"/>
</dbReference>
<evidence type="ECO:0000256" key="1">
    <source>
        <dbReference type="ARBA" id="ARBA00022737"/>
    </source>
</evidence>
<dbReference type="SMART" id="SM00727">
    <property type="entry name" value="STI1"/>
    <property type="match status" value="1"/>
</dbReference>
<name>A0A642V6X3_9ASCO</name>
<evidence type="ECO:0000259" key="8">
    <source>
        <dbReference type="PROSITE" id="PS50053"/>
    </source>
</evidence>
<reference evidence="9" key="1">
    <citation type="journal article" date="2019" name="G3 (Bethesda)">
        <title>Genome Assemblies of Two Rare Opportunistic Yeast Pathogens: Diutina rugosa (syn. Candida rugosa) and Trichomonascus ciferrii (syn. Candida ciferrii).</title>
        <authorList>
            <person name="Mixao V."/>
            <person name="Saus E."/>
            <person name="Hansen A.P."/>
            <person name="Lass-Florl C."/>
            <person name="Gabaldon T."/>
        </authorList>
    </citation>
    <scope>NUCLEOTIDE SEQUENCE</scope>
    <source>
        <strain evidence="9">CBS 4856</strain>
    </source>
</reference>
<dbReference type="GO" id="GO:0043130">
    <property type="term" value="F:ubiquitin binding"/>
    <property type="evidence" value="ECO:0007669"/>
    <property type="project" value="UniProtKB-UniRule"/>
</dbReference>
<dbReference type="FunFam" id="1.10.8.10:FF:000002">
    <property type="entry name" value="UV excision repair protein RAD23 homolog"/>
    <property type="match status" value="1"/>
</dbReference>
<keyword evidence="4 5" id="KW-0539">Nucleus</keyword>
<dbReference type="GO" id="GO:0070628">
    <property type="term" value="F:proteasome binding"/>
    <property type="evidence" value="ECO:0007669"/>
    <property type="project" value="TreeGrafter"/>
</dbReference>